<sequence length="114" mass="12782">MPTAKRATPVELDEELPFLTARQMEALTWVVRFWRAHRYGPTQREIAAGMGASSRTATAAPFVDPLVAKGYLEKTSAPSRNLKPTRRAIEKLIFEGVLGKQDDDEQPDLFRPQA</sequence>
<evidence type="ECO:0000259" key="1">
    <source>
        <dbReference type="Pfam" id="PF01726"/>
    </source>
</evidence>
<protein>
    <recommendedName>
        <fullName evidence="1">LexA repressor DNA-binding domain-containing protein</fullName>
    </recommendedName>
</protein>
<gene>
    <name evidence="2" type="ORF">JJL56_31625</name>
</gene>
<evidence type="ECO:0000313" key="3">
    <source>
        <dbReference type="Proteomes" id="UP000654452"/>
    </source>
</evidence>
<reference evidence="2 3" key="1">
    <citation type="submission" date="2021-01" db="EMBL/GenBank/DDBJ databases">
        <title>Azospirillum sp. YIM DDC1 draft genome.</title>
        <authorList>
            <person name="Wang Y.-X."/>
        </authorList>
    </citation>
    <scope>NUCLEOTIDE SEQUENCE [LARGE SCALE GENOMIC DNA]</scope>
    <source>
        <strain evidence="2 3">YIM DDC1</strain>
    </source>
</reference>
<dbReference type="RefSeq" id="WP_200487750.1">
    <property type="nucleotide sequence ID" value="NZ_JAEPIV010000055.1"/>
</dbReference>
<proteinExistence type="predicted"/>
<dbReference type="InterPro" id="IPR036388">
    <property type="entry name" value="WH-like_DNA-bd_sf"/>
</dbReference>
<dbReference type="EMBL" id="JAEPIV010000055">
    <property type="protein sequence ID" value="MBK4723403.1"/>
    <property type="molecule type" value="Genomic_DNA"/>
</dbReference>
<dbReference type="Proteomes" id="UP000654452">
    <property type="component" value="Unassembled WGS sequence"/>
</dbReference>
<dbReference type="SUPFAM" id="SSF46785">
    <property type="entry name" value="Winged helix' DNA-binding domain"/>
    <property type="match status" value="1"/>
</dbReference>
<comment type="caution">
    <text evidence="2">The sequence shown here is derived from an EMBL/GenBank/DDBJ whole genome shotgun (WGS) entry which is preliminary data.</text>
</comment>
<feature type="domain" description="LexA repressor DNA-binding" evidence="1">
    <location>
        <begin position="19"/>
        <end position="80"/>
    </location>
</feature>
<keyword evidence="3" id="KW-1185">Reference proteome</keyword>
<evidence type="ECO:0000313" key="2">
    <source>
        <dbReference type="EMBL" id="MBK4723403.1"/>
    </source>
</evidence>
<dbReference type="InterPro" id="IPR036390">
    <property type="entry name" value="WH_DNA-bd_sf"/>
</dbReference>
<name>A0ABS1I8P0_9PROT</name>
<accession>A0ABS1I8P0</accession>
<organism evidence="2 3">
    <name type="scientific">Azospirillum aestuarii</name>
    <dbReference type="NCBI Taxonomy" id="2802052"/>
    <lineage>
        <taxon>Bacteria</taxon>
        <taxon>Pseudomonadati</taxon>
        <taxon>Pseudomonadota</taxon>
        <taxon>Alphaproteobacteria</taxon>
        <taxon>Rhodospirillales</taxon>
        <taxon>Azospirillaceae</taxon>
        <taxon>Azospirillum</taxon>
    </lineage>
</organism>
<dbReference type="InterPro" id="IPR006199">
    <property type="entry name" value="LexA_DNA-bd_dom"/>
</dbReference>
<dbReference type="Gene3D" id="1.10.10.10">
    <property type="entry name" value="Winged helix-like DNA-binding domain superfamily/Winged helix DNA-binding domain"/>
    <property type="match status" value="1"/>
</dbReference>
<dbReference type="Pfam" id="PF01726">
    <property type="entry name" value="LexA_DNA_bind"/>
    <property type="match status" value="1"/>
</dbReference>